<keyword evidence="2" id="KW-1185">Reference proteome</keyword>
<proteinExistence type="predicted"/>
<protein>
    <submittedName>
        <fullName evidence="1">Uncharacterized protein</fullName>
    </submittedName>
</protein>
<name>A0A7D4UDJ8_9SPHI</name>
<sequence>MKTVFKGLLLCAFIVLGQYHLLLADGIVKSKLKVLYVGGSSDFADTHYASAAQRELDVQQRMKTFETLLKQPPVRRMDI</sequence>
<gene>
    <name evidence="1" type="ORF">HQ865_13145</name>
</gene>
<accession>A0A7D4UDJ8</accession>
<dbReference type="AlphaFoldDB" id="A0A7D4UDJ8"/>
<dbReference type="KEGG" id="mmab:HQ865_13145"/>
<reference evidence="1 2" key="1">
    <citation type="submission" date="2020-05" db="EMBL/GenBank/DDBJ databases">
        <title>Mucilaginibacter mali sp. nov.</title>
        <authorList>
            <person name="Kim H.S."/>
            <person name="Lee K.C."/>
            <person name="Suh M.K."/>
            <person name="Kim J.-S."/>
            <person name="Han K.-I."/>
            <person name="Eom M.K."/>
            <person name="Shin Y.K."/>
            <person name="Lee J.-S."/>
        </authorList>
    </citation>
    <scope>NUCLEOTIDE SEQUENCE [LARGE SCALE GENOMIC DNA]</scope>
    <source>
        <strain evidence="1 2">G2-14</strain>
    </source>
</reference>
<evidence type="ECO:0000313" key="1">
    <source>
        <dbReference type="EMBL" id="QKJ30659.1"/>
    </source>
</evidence>
<evidence type="ECO:0000313" key="2">
    <source>
        <dbReference type="Proteomes" id="UP000505355"/>
    </source>
</evidence>
<dbReference type="Proteomes" id="UP000505355">
    <property type="component" value="Chromosome"/>
</dbReference>
<organism evidence="1 2">
    <name type="scientific">Mucilaginibacter mali</name>
    <dbReference type="NCBI Taxonomy" id="2740462"/>
    <lineage>
        <taxon>Bacteria</taxon>
        <taxon>Pseudomonadati</taxon>
        <taxon>Bacteroidota</taxon>
        <taxon>Sphingobacteriia</taxon>
        <taxon>Sphingobacteriales</taxon>
        <taxon>Sphingobacteriaceae</taxon>
        <taxon>Mucilaginibacter</taxon>
    </lineage>
</organism>
<dbReference type="EMBL" id="CP054139">
    <property type="protein sequence ID" value="QKJ30659.1"/>
    <property type="molecule type" value="Genomic_DNA"/>
</dbReference>
<dbReference type="RefSeq" id="WP_173415332.1">
    <property type="nucleotide sequence ID" value="NZ_CP054139.1"/>
</dbReference>